<dbReference type="PANTHER" id="PTHR35174">
    <property type="entry name" value="BLL7171 PROTEIN-RELATED"/>
    <property type="match status" value="1"/>
</dbReference>
<gene>
    <name evidence="3" type="ORF">G7066_00045</name>
</gene>
<keyword evidence="4" id="KW-1185">Reference proteome</keyword>
<dbReference type="EMBL" id="CP049933">
    <property type="protein sequence ID" value="QIM17501.1"/>
    <property type="molecule type" value="Genomic_DNA"/>
</dbReference>
<sequence length="117" mass="12626">MKYLLLLTGDGDVPAWDGLSEAEQAALMERFEQFQVECDARGVEILAGEALKTGESATTVRRSGGGARVVSEGPYAAAYEGLGGFFLVETPNLDLLLELSDILPPYDMELRPVDAME</sequence>
<dbReference type="Proteomes" id="UP000503441">
    <property type="component" value="Chromosome"/>
</dbReference>
<dbReference type="InterPro" id="IPR005545">
    <property type="entry name" value="YCII"/>
</dbReference>
<dbReference type="Gene3D" id="3.30.70.1060">
    <property type="entry name" value="Dimeric alpha+beta barrel"/>
    <property type="match status" value="1"/>
</dbReference>
<feature type="domain" description="YCII-related" evidence="2">
    <location>
        <begin position="1"/>
        <end position="106"/>
    </location>
</feature>
<evidence type="ECO:0000259" key="2">
    <source>
        <dbReference type="Pfam" id="PF03795"/>
    </source>
</evidence>
<evidence type="ECO:0000256" key="1">
    <source>
        <dbReference type="ARBA" id="ARBA00007689"/>
    </source>
</evidence>
<protein>
    <recommendedName>
        <fullName evidence="2">YCII-related domain-containing protein</fullName>
    </recommendedName>
</protein>
<dbReference type="InterPro" id="IPR011008">
    <property type="entry name" value="Dimeric_a/b-barrel"/>
</dbReference>
<evidence type="ECO:0000313" key="3">
    <source>
        <dbReference type="EMBL" id="QIM17501.1"/>
    </source>
</evidence>
<dbReference type="PANTHER" id="PTHR35174:SF3">
    <property type="entry name" value="BLL7171 PROTEIN"/>
    <property type="match status" value="1"/>
</dbReference>
<comment type="similarity">
    <text evidence="1">Belongs to the YciI family.</text>
</comment>
<dbReference type="SUPFAM" id="SSF54909">
    <property type="entry name" value="Dimeric alpha+beta barrel"/>
    <property type="match status" value="1"/>
</dbReference>
<organism evidence="3 4">
    <name type="scientific">Leucobacter coleopterorum</name>
    <dbReference type="NCBI Taxonomy" id="2714933"/>
    <lineage>
        <taxon>Bacteria</taxon>
        <taxon>Bacillati</taxon>
        <taxon>Actinomycetota</taxon>
        <taxon>Actinomycetes</taxon>
        <taxon>Micrococcales</taxon>
        <taxon>Microbacteriaceae</taxon>
        <taxon>Leucobacter</taxon>
    </lineage>
</organism>
<reference evidence="3 4" key="1">
    <citation type="submission" date="2020-03" db="EMBL/GenBank/DDBJ databases">
        <title>Leucobacter sp. nov., isolated from beetles.</title>
        <authorList>
            <person name="Hyun D.-W."/>
            <person name="Bae J.-W."/>
        </authorList>
    </citation>
    <scope>NUCLEOTIDE SEQUENCE [LARGE SCALE GENOMIC DNA]</scope>
    <source>
        <strain evidence="3 4">HDW9A</strain>
    </source>
</reference>
<evidence type="ECO:0000313" key="4">
    <source>
        <dbReference type="Proteomes" id="UP000503441"/>
    </source>
</evidence>
<dbReference type="RefSeq" id="WP_166328102.1">
    <property type="nucleotide sequence ID" value="NZ_CP049933.1"/>
</dbReference>
<accession>A0ABX6JT86</accession>
<name>A0ABX6JT86_9MICO</name>
<proteinExistence type="inferred from homology"/>
<dbReference type="Pfam" id="PF03795">
    <property type="entry name" value="YCII"/>
    <property type="match status" value="1"/>
</dbReference>